<feature type="region of interest" description="Disordered" evidence="1">
    <location>
        <begin position="32"/>
        <end position="59"/>
    </location>
</feature>
<dbReference type="AlphaFoldDB" id="A0A9P0KAY6"/>
<evidence type="ECO:0000256" key="1">
    <source>
        <dbReference type="SAM" id="MobiDB-lite"/>
    </source>
</evidence>
<accession>A0A9P0KAY6</accession>
<reference evidence="2" key="1">
    <citation type="submission" date="2022-03" db="EMBL/GenBank/DDBJ databases">
        <authorList>
            <person name="Sayadi A."/>
        </authorList>
    </citation>
    <scope>NUCLEOTIDE SEQUENCE</scope>
</reference>
<dbReference type="EMBL" id="CAKOFQ010006758">
    <property type="protein sequence ID" value="CAH1968972.1"/>
    <property type="molecule type" value="Genomic_DNA"/>
</dbReference>
<comment type="caution">
    <text evidence="2">The sequence shown here is derived from an EMBL/GenBank/DDBJ whole genome shotgun (WGS) entry which is preliminary data.</text>
</comment>
<sequence length="110" mass="12054">MRRVQLQPPPPRYKHQQQACAACSLFLSASQPLPPTASTDTQRPSVLGDTRSDRPTTQPPLYRVANDTHSCCSILPLVAAHASEILEDPYAVVVGKASRVIQVPEHRSRS</sequence>
<name>A0A9P0KAY6_ACAOB</name>
<dbReference type="Proteomes" id="UP001152888">
    <property type="component" value="Unassembled WGS sequence"/>
</dbReference>
<organism evidence="2 3">
    <name type="scientific">Acanthoscelides obtectus</name>
    <name type="common">Bean weevil</name>
    <name type="synonym">Bruchus obtectus</name>
    <dbReference type="NCBI Taxonomy" id="200917"/>
    <lineage>
        <taxon>Eukaryota</taxon>
        <taxon>Metazoa</taxon>
        <taxon>Ecdysozoa</taxon>
        <taxon>Arthropoda</taxon>
        <taxon>Hexapoda</taxon>
        <taxon>Insecta</taxon>
        <taxon>Pterygota</taxon>
        <taxon>Neoptera</taxon>
        <taxon>Endopterygota</taxon>
        <taxon>Coleoptera</taxon>
        <taxon>Polyphaga</taxon>
        <taxon>Cucujiformia</taxon>
        <taxon>Chrysomeloidea</taxon>
        <taxon>Chrysomelidae</taxon>
        <taxon>Bruchinae</taxon>
        <taxon>Bruchini</taxon>
        <taxon>Acanthoscelides</taxon>
    </lineage>
</organism>
<evidence type="ECO:0000313" key="2">
    <source>
        <dbReference type="EMBL" id="CAH1968972.1"/>
    </source>
</evidence>
<proteinExistence type="predicted"/>
<keyword evidence="3" id="KW-1185">Reference proteome</keyword>
<evidence type="ECO:0000313" key="3">
    <source>
        <dbReference type="Proteomes" id="UP001152888"/>
    </source>
</evidence>
<protein>
    <submittedName>
        <fullName evidence="2">Uncharacterized protein</fullName>
    </submittedName>
</protein>
<gene>
    <name evidence="2" type="ORF">ACAOBT_LOCUS8159</name>
</gene>